<feature type="compositionally biased region" description="Polar residues" evidence="1">
    <location>
        <begin position="1260"/>
        <end position="1269"/>
    </location>
</feature>
<keyword evidence="2" id="KW-0732">Signal</keyword>
<proteinExistence type="predicted"/>
<feature type="compositionally biased region" description="Polar residues" evidence="1">
    <location>
        <begin position="357"/>
        <end position="367"/>
    </location>
</feature>
<feature type="compositionally biased region" description="Polar residues" evidence="1">
    <location>
        <begin position="399"/>
        <end position="411"/>
    </location>
</feature>
<name>A0A9B0TN36_CHRAS</name>
<dbReference type="PANTHER" id="PTHR23005">
    <property type="entry name" value="RETINITIS PIGMENTOSA 1 PROTEIN"/>
    <property type="match status" value="1"/>
</dbReference>
<feature type="region of interest" description="Disordered" evidence="1">
    <location>
        <begin position="283"/>
        <end position="368"/>
    </location>
</feature>
<feature type="compositionally biased region" description="Polar residues" evidence="1">
    <location>
        <begin position="201"/>
        <end position="212"/>
    </location>
</feature>
<evidence type="ECO:0000256" key="2">
    <source>
        <dbReference type="SAM" id="SignalP"/>
    </source>
</evidence>
<feature type="region of interest" description="Disordered" evidence="1">
    <location>
        <begin position="1081"/>
        <end position="1329"/>
    </location>
</feature>
<feature type="chain" id="PRO_5038801332" evidence="2">
    <location>
        <begin position="21"/>
        <end position="1357"/>
    </location>
</feature>
<dbReference type="GeneID" id="102841734"/>
<feature type="compositionally biased region" description="Polar residues" evidence="1">
    <location>
        <begin position="219"/>
        <end position="232"/>
    </location>
</feature>
<evidence type="ECO:0000313" key="4">
    <source>
        <dbReference type="RefSeq" id="XP_006864489.1"/>
    </source>
</evidence>
<keyword evidence="3" id="KW-1185">Reference proteome</keyword>
<dbReference type="RefSeq" id="XP_006864489.1">
    <property type="nucleotide sequence ID" value="XM_006864427.1"/>
</dbReference>
<protein>
    <submittedName>
        <fullName evidence="4">Retinitis pigmentosa 1-like 1 protein</fullName>
    </submittedName>
</protein>
<evidence type="ECO:0000256" key="1">
    <source>
        <dbReference type="SAM" id="MobiDB-lite"/>
    </source>
</evidence>
<dbReference type="CTD" id="94137"/>
<feature type="region of interest" description="Disordered" evidence="1">
    <location>
        <begin position="385"/>
        <end position="411"/>
    </location>
</feature>
<feature type="compositionally biased region" description="Basic and acidic residues" evidence="1">
    <location>
        <begin position="825"/>
        <end position="854"/>
    </location>
</feature>
<feature type="region of interest" description="Disordered" evidence="1">
    <location>
        <begin position="692"/>
        <end position="715"/>
    </location>
</feature>
<feature type="compositionally biased region" description="Basic and acidic residues" evidence="1">
    <location>
        <begin position="1285"/>
        <end position="1298"/>
    </location>
</feature>
<dbReference type="GO" id="GO:0005930">
    <property type="term" value="C:axoneme"/>
    <property type="evidence" value="ECO:0007669"/>
    <property type="project" value="TreeGrafter"/>
</dbReference>
<gene>
    <name evidence="4" type="primary">RP1L1</name>
</gene>
<evidence type="ECO:0000313" key="3">
    <source>
        <dbReference type="Proteomes" id="UP000504623"/>
    </source>
</evidence>
<feature type="region of interest" description="Disordered" evidence="1">
    <location>
        <begin position="818"/>
        <end position="855"/>
    </location>
</feature>
<dbReference type="GO" id="GO:0042461">
    <property type="term" value="P:photoreceptor cell development"/>
    <property type="evidence" value="ECO:0007669"/>
    <property type="project" value="TreeGrafter"/>
</dbReference>
<dbReference type="Proteomes" id="UP000504623">
    <property type="component" value="Unplaced"/>
</dbReference>
<feature type="compositionally biased region" description="Polar residues" evidence="1">
    <location>
        <begin position="1231"/>
        <end position="1252"/>
    </location>
</feature>
<feature type="compositionally biased region" description="Basic and acidic residues" evidence="1">
    <location>
        <begin position="1117"/>
        <end position="1134"/>
    </location>
</feature>
<reference evidence="4" key="1">
    <citation type="submission" date="2025-08" db="UniProtKB">
        <authorList>
            <consortium name="RefSeq"/>
        </authorList>
    </citation>
    <scope>IDENTIFICATION</scope>
    <source>
        <tissue evidence="4">Spleen</tissue>
    </source>
</reference>
<feature type="region of interest" description="Disordered" evidence="1">
    <location>
        <begin position="198"/>
        <end position="255"/>
    </location>
</feature>
<dbReference type="GO" id="GO:0035082">
    <property type="term" value="P:axoneme assembly"/>
    <property type="evidence" value="ECO:0007669"/>
    <property type="project" value="TreeGrafter"/>
</dbReference>
<dbReference type="GO" id="GO:0060041">
    <property type="term" value="P:retina development in camera-type eye"/>
    <property type="evidence" value="ECO:0007669"/>
    <property type="project" value="TreeGrafter"/>
</dbReference>
<accession>A0A9B0TN36</accession>
<feature type="compositionally biased region" description="Polar residues" evidence="1">
    <location>
        <begin position="295"/>
        <end position="309"/>
    </location>
</feature>
<feature type="compositionally biased region" description="Basic and acidic residues" evidence="1">
    <location>
        <begin position="1221"/>
        <end position="1230"/>
    </location>
</feature>
<feature type="compositionally biased region" description="Basic and acidic residues" evidence="1">
    <location>
        <begin position="1187"/>
        <end position="1214"/>
    </location>
</feature>
<feature type="compositionally biased region" description="Basic and acidic residues" evidence="1">
    <location>
        <begin position="1101"/>
        <end position="1110"/>
    </location>
</feature>
<dbReference type="OrthoDB" id="1738954at2759"/>
<organism evidence="3 4">
    <name type="scientific">Chrysochloris asiatica</name>
    <name type="common">Cape golden mole</name>
    <dbReference type="NCBI Taxonomy" id="185453"/>
    <lineage>
        <taxon>Eukaryota</taxon>
        <taxon>Metazoa</taxon>
        <taxon>Chordata</taxon>
        <taxon>Craniata</taxon>
        <taxon>Vertebrata</taxon>
        <taxon>Euteleostomi</taxon>
        <taxon>Mammalia</taxon>
        <taxon>Eutheria</taxon>
        <taxon>Afrotheria</taxon>
        <taxon>Chrysochloridae</taxon>
        <taxon>Chrysochlorinae</taxon>
        <taxon>Chrysochloris</taxon>
    </lineage>
</organism>
<dbReference type="PANTHER" id="PTHR23005:SF3">
    <property type="entry name" value="RETINITIS PIGMENTOSA 1-LIKE 1 PROTEIN"/>
    <property type="match status" value="1"/>
</dbReference>
<sequence length="1357" mass="148502">MKSVGSLRGLLCSPLVLVCAGHESFRPPAVKNYRRNQSETLSELTSRNKNGSWGLKAKQSIIHSRSKSGDRSWRFSLMSQRSGLSDSSMSTHYTWMDSVLHRNPQDTPVHLGPLVTDDDFEKKIHMNEDGSLSVEMKVHFHMLSEDTLLWSKRVIRASTLTTASGRCPSPREVDPLHCVCEDIPGCFSEPGTLGLRPCASGGNTSSGETMTSQKEHTQEGSSNCPALSSSPLRNGDLQAEANGQDTGSHKARGRSVMRLPVSLGHSGSWDAEGNSPPLFSCASAQRRRRKQKSQVSTTSLPITPGFNSADQRKCHRKHHYQRDIHSPLDSNVRKQTSKDPGFPSSGSLHSQYPPAVSSATITPVSHSDPQKTGCAAHFYHPHFTSAETEGNPELGVSSPAPTASNISDSFSSQVSVDHVGAKWKRVREIRGMSQEKTSREGEILEEQEENGGMMPNALPHMSPEAVICEWLSHISEEPILMKYEMMNASPNVAGSGPEGTQEDLVDNHSLESLRELAQAIEPTLEGDISERPELDGAPVTDDASLKLEEAFSQRRASGRVSGAGKEVRASNRITVGHAVSKGVLLSRIPACRQIRRAVISPTQGQPSSLTEVSDVVGRRLSHSARVLVTCLTRLHFFNEDLGSSVSKVKFTDSPRFQELLATFQSLWPQCRELDSSLQEFRTLQALPVTEDFTPTSSSGVDVSSGSGGSGEGRGTCLVDSTITPERVELPLKMVTNIISSQRPTSNMSELRNQPADLKNQPLNSLQASSNFRAWPCTTSQDEAEDSKEQMLSNCLEQLVENIMQEEGVPAEKIEQEIEKEEMQEDSSKEEEFPEEERVNEQELSENGEKTRSMDLDPDPIGVFKLLKKMAKAFMTHFASAMAAIRTRWGLQNNDLLDKMVAELEQDLAWHLQDSITKEMEKIQNRPGKKVPRPPCEALRWKTSLQTQQRRRRLQGLRNLSAFRESTGAHGLVSLTLEDKPSFSGTTGIQLGENAEGEEFCPCEACVRKKMIPIPLSDTRGTGNTPIKKAFDLQQILQTRKEGHTNEEAACGAPDKWGMGLLQEACWRTGTVQESNEVLETELVPGSGADEGGEDEGSQKLSRGEDPKLGETEGASYHGRDEDPTAQRTDRKTDTSVDSDLEKEEWAVHGVNEKEESMKQSSGNEAHLKGLASGRSDLGPEGEGDSAEATKKVQDTEEEGQTGKKEDSLTLKKGESQLSESSENKSPDQEQRSTPPSTPGGNTSHQRSAPQTDISSSISSLGNCSQVSQKGSKEEHSTGETGSIADEPKGVTHPERKVTGMDSESSTSEQEGAPLGPSTPGQVADENLDLEDRKIVRSLTFTKVVDKTDEFHRDDLDC</sequence>
<feature type="signal peptide" evidence="2">
    <location>
        <begin position="1"/>
        <end position="20"/>
    </location>
</feature>
<feature type="compositionally biased region" description="Basic and acidic residues" evidence="1">
    <location>
        <begin position="1143"/>
        <end position="1157"/>
    </location>
</feature>